<organism evidence="2 3">
    <name type="scientific">Neolewinella agarilytica</name>
    <dbReference type="NCBI Taxonomy" id="478744"/>
    <lineage>
        <taxon>Bacteria</taxon>
        <taxon>Pseudomonadati</taxon>
        <taxon>Bacteroidota</taxon>
        <taxon>Saprospiria</taxon>
        <taxon>Saprospirales</taxon>
        <taxon>Lewinellaceae</taxon>
        <taxon>Neolewinella</taxon>
    </lineage>
</organism>
<protein>
    <submittedName>
        <fullName evidence="2">Thioredoxin-like</fullName>
    </submittedName>
</protein>
<evidence type="ECO:0000313" key="3">
    <source>
        <dbReference type="Proteomes" id="UP000199021"/>
    </source>
</evidence>
<dbReference type="Gene3D" id="3.30.1060.10">
    <property type="entry name" value="Peptide methionine sulphoxide reductase MsrA"/>
    <property type="match status" value="1"/>
</dbReference>
<keyword evidence="3" id="KW-1185">Reference proteome</keyword>
<feature type="chain" id="PRO_5011434824" evidence="1">
    <location>
        <begin position="19"/>
        <end position="325"/>
    </location>
</feature>
<dbReference type="Gene3D" id="3.40.30.10">
    <property type="entry name" value="Glutaredoxin"/>
    <property type="match status" value="1"/>
</dbReference>
<dbReference type="OrthoDB" id="1143360at2"/>
<dbReference type="InterPro" id="IPR036509">
    <property type="entry name" value="Met_Sox_Rdtase_MsrA_sf"/>
</dbReference>
<proteinExistence type="predicted"/>
<dbReference type="GO" id="GO:0008113">
    <property type="term" value="F:peptide-methionine (S)-S-oxide reductase activity"/>
    <property type="evidence" value="ECO:0007669"/>
    <property type="project" value="InterPro"/>
</dbReference>
<dbReference type="InterPro" id="IPR036249">
    <property type="entry name" value="Thioredoxin-like_sf"/>
</dbReference>
<name>A0A1H9M051_9BACT</name>
<dbReference type="NCBIfam" id="NF041383">
    <property type="entry name" value="Trx_VPGUxxT_two"/>
    <property type="match status" value="1"/>
</dbReference>
<feature type="signal peptide" evidence="1">
    <location>
        <begin position="1"/>
        <end position="18"/>
    </location>
</feature>
<sequence>MKNVLIIAAFLMATTLFAQTRTQVEGQRDELGKVSWFRDYDEALAESARTNKPVLILFQEVPGCATCQRYGTSTLSHPLMVEAIENEFVPLAIFNNKGGADRKVLEAYGEPSWNNPVVRIVDARGKNLVERVAGNYSPKGLFTAMKQVLEDCGDPIPGYMKALELELTATDAPVKEAYYQMYCFWSGEHHLGNKEGVLTTEPGFLGGHEVVKVVYDPATVTDLQLTNYAAQKDIKPAEGTSGYRIAKKDHYKQMQKTDFVYLPLTEVQKTKINAGLHRGKDVTYYLSPKQLALYQSIRGGASAGAELYLLPIAEGWEKMTMMARK</sequence>
<keyword evidence="1" id="KW-0732">Signal</keyword>
<evidence type="ECO:0000256" key="1">
    <source>
        <dbReference type="SAM" id="SignalP"/>
    </source>
</evidence>
<dbReference type="STRING" id="478744.SAMN05444359_12661"/>
<accession>A0A1H9M051</accession>
<dbReference type="AlphaFoldDB" id="A0A1H9M051"/>
<dbReference type="Pfam" id="PF13899">
    <property type="entry name" value="Thioredoxin_7"/>
    <property type="match status" value="1"/>
</dbReference>
<dbReference type="Proteomes" id="UP000199021">
    <property type="component" value="Unassembled WGS sequence"/>
</dbReference>
<dbReference type="SUPFAM" id="SSF52833">
    <property type="entry name" value="Thioredoxin-like"/>
    <property type="match status" value="1"/>
</dbReference>
<reference evidence="3" key="1">
    <citation type="submission" date="2016-10" db="EMBL/GenBank/DDBJ databases">
        <authorList>
            <person name="Varghese N."/>
            <person name="Submissions S."/>
        </authorList>
    </citation>
    <scope>NUCLEOTIDE SEQUENCE [LARGE SCALE GENOMIC DNA]</scope>
    <source>
        <strain evidence="3">DSM 24740</strain>
    </source>
</reference>
<dbReference type="SUPFAM" id="SSF55068">
    <property type="entry name" value="Peptide methionine sulfoxide reductase"/>
    <property type="match status" value="1"/>
</dbReference>
<gene>
    <name evidence="2" type="ORF">SAMN05444359_12661</name>
</gene>
<dbReference type="RefSeq" id="WP_090171949.1">
    <property type="nucleotide sequence ID" value="NZ_FOFB01000026.1"/>
</dbReference>
<dbReference type="InParanoid" id="A0A1H9M051"/>
<evidence type="ECO:0000313" key="2">
    <source>
        <dbReference type="EMBL" id="SER17046.1"/>
    </source>
</evidence>
<dbReference type="EMBL" id="FOFB01000026">
    <property type="protein sequence ID" value="SER17046.1"/>
    <property type="molecule type" value="Genomic_DNA"/>
</dbReference>